<dbReference type="EMBL" id="BJYS01000090">
    <property type="protein sequence ID" value="GEO07502.1"/>
    <property type="molecule type" value="Genomic_DNA"/>
</dbReference>
<dbReference type="Pfam" id="PF13340">
    <property type="entry name" value="DUF4096"/>
    <property type="match status" value="1"/>
</dbReference>
<dbReference type="PANTHER" id="PTHR30007:SF0">
    <property type="entry name" value="TRANSPOSASE"/>
    <property type="match status" value="1"/>
</dbReference>
<dbReference type="PANTHER" id="PTHR30007">
    <property type="entry name" value="PHP DOMAIN PROTEIN"/>
    <property type="match status" value="1"/>
</dbReference>
<feature type="domain" description="Insertion element IS402-like" evidence="2">
    <location>
        <begin position="8"/>
        <end position="76"/>
    </location>
</feature>
<dbReference type="NCBIfam" id="NF033580">
    <property type="entry name" value="transpos_IS5_3"/>
    <property type="match status" value="1"/>
</dbReference>
<comment type="caution">
    <text evidence="3">The sequence shown here is derived from an EMBL/GenBank/DDBJ whole genome shotgun (WGS) entry which is preliminary data.</text>
</comment>
<evidence type="ECO:0000313" key="3">
    <source>
        <dbReference type="EMBL" id="GEO07502.1"/>
    </source>
</evidence>
<dbReference type="Pfam" id="PF01609">
    <property type="entry name" value="DDE_Tnp_1"/>
    <property type="match status" value="1"/>
</dbReference>
<dbReference type="OrthoDB" id="966067at2"/>
<sequence length="255" mass="29951">MESQYKRLTDSQWEVIKEILPVQRKRKHSLREIIDAIFWMLRIGSQWRNLPDSFPKWQLVYYYFSKWQTDGTLAKLNWQLNIKERRRQEKADTPSLLSIDSQSIKVAAFIQQDTGADGNKQIKGRKRHVITDTLGLIWGVVVHAANLADGSMAQRVVDPLLGYLDRMQKILADEAYAKVFHEWVTHNMLGVELEITAKPPHTQGFVPIKWRWVSERGFGMFNFFRRLDKDHEKTTTSAEAWILWHNCQVVLNRCD</sequence>
<evidence type="ECO:0000313" key="4">
    <source>
        <dbReference type="Proteomes" id="UP000321532"/>
    </source>
</evidence>
<feature type="domain" description="Transposase IS4-like" evidence="1">
    <location>
        <begin position="94"/>
        <end position="243"/>
    </location>
</feature>
<dbReference type="RefSeq" id="WP_146905881.1">
    <property type="nucleotide sequence ID" value="NZ_BJYS01000090.1"/>
</dbReference>
<accession>A0A512B6B8</accession>
<dbReference type="AlphaFoldDB" id="A0A512B6B8"/>
<dbReference type="GO" id="GO:0003677">
    <property type="term" value="F:DNA binding"/>
    <property type="evidence" value="ECO:0007669"/>
    <property type="project" value="InterPro"/>
</dbReference>
<proteinExistence type="predicted"/>
<dbReference type="InterPro" id="IPR002559">
    <property type="entry name" value="Transposase_11"/>
</dbReference>
<reference evidence="3 4" key="1">
    <citation type="submission" date="2019-07" db="EMBL/GenBank/DDBJ databases">
        <title>Whole genome shotgun sequence of Adhaeribacter aerolatus NBRC 106133.</title>
        <authorList>
            <person name="Hosoyama A."/>
            <person name="Uohara A."/>
            <person name="Ohji S."/>
            <person name="Ichikawa N."/>
        </authorList>
    </citation>
    <scope>NUCLEOTIDE SEQUENCE [LARGE SCALE GENOMIC DNA]</scope>
    <source>
        <strain evidence="3 4">NBRC 106133</strain>
    </source>
</reference>
<dbReference type="GO" id="GO:0004803">
    <property type="term" value="F:transposase activity"/>
    <property type="evidence" value="ECO:0007669"/>
    <property type="project" value="InterPro"/>
</dbReference>
<dbReference type="GO" id="GO:0006313">
    <property type="term" value="P:DNA transposition"/>
    <property type="evidence" value="ECO:0007669"/>
    <property type="project" value="InterPro"/>
</dbReference>
<dbReference type="InterPro" id="IPR025161">
    <property type="entry name" value="IS402-like_dom"/>
</dbReference>
<gene>
    <name evidence="3" type="ORF">AAE02nite_51660</name>
</gene>
<evidence type="ECO:0000259" key="2">
    <source>
        <dbReference type="Pfam" id="PF13340"/>
    </source>
</evidence>
<organism evidence="3 4">
    <name type="scientific">Adhaeribacter aerolatus</name>
    <dbReference type="NCBI Taxonomy" id="670289"/>
    <lineage>
        <taxon>Bacteria</taxon>
        <taxon>Pseudomonadati</taxon>
        <taxon>Bacteroidota</taxon>
        <taxon>Cytophagia</taxon>
        <taxon>Cytophagales</taxon>
        <taxon>Hymenobacteraceae</taxon>
        <taxon>Adhaeribacter</taxon>
    </lineage>
</organism>
<protein>
    <submittedName>
        <fullName evidence="3">DDE transposase</fullName>
    </submittedName>
</protein>
<keyword evidence="4" id="KW-1185">Reference proteome</keyword>
<name>A0A512B6B8_9BACT</name>
<dbReference type="Proteomes" id="UP000321532">
    <property type="component" value="Unassembled WGS sequence"/>
</dbReference>
<evidence type="ECO:0000259" key="1">
    <source>
        <dbReference type="Pfam" id="PF01609"/>
    </source>
</evidence>